<dbReference type="HOGENOM" id="CLU_1914943_0_0_9"/>
<sequence>MYRVRVNNKEEYGLLRRREFDMNENQNDYFKDNEEYEDCEDCEDYDEKISLVRTIICPYCSTENKIDLQDECEETSKERQMGPERIYMFDTKENCCIKCGRPFRISGYISEYPMGAYNSEEIKVVPIEDEEN</sequence>
<accession>C2KZ45</accession>
<proteinExistence type="predicted"/>
<dbReference type="AlphaFoldDB" id="C2KZ45"/>
<organism evidence="1 2">
    <name type="scientific">Oribacterium sinus F0268</name>
    <dbReference type="NCBI Taxonomy" id="585501"/>
    <lineage>
        <taxon>Bacteria</taxon>
        <taxon>Bacillati</taxon>
        <taxon>Bacillota</taxon>
        <taxon>Clostridia</taxon>
        <taxon>Lachnospirales</taxon>
        <taxon>Lachnospiraceae</taxon>
        <taxon>Oribacterium</taxon>
    </lineage>
</organism>
<dbReference type="eggNOG" id="COG0789">
    <property type="taxonomic scope" value="Bacteria"/>
</dbReference>
<dbReference type="STRING" id="585501.HMPREF6123_1764"/>
<reference evidence="1 2" key="1">
    <citation type="submission" date="2009-04" db="EMBL/GenBank/DDBJ databases">
        <authorList>
            <person name="Qin X."/>
            <person name="Bachman B."/>
            <person name="Battles P."/>
            <person name="Bell A."/>
            <person name="Bess C."/>
            <person name="Bickham C."/>
            <person name="Chaboub L."/>
            <person name="Chen D."/>
            <person name="Coyle M."/>
            <person name="Deiros D.R."/>
            <person name="Dinh H."/>
            <person name="Forbes L."/>
            <person name="Fowler G."/>
            <person name="Francisco L."/>
            <person name="Fu Q."/>
            <person name="Gubbala S."/>
            <person name="Hale W."/>
            <person name="Han Y."/>
            <person name="Hemphill L."/>
            <person name="Highlander S.K."/>
            <person name="Hirani K."/>
            <person name="Hogues M."/>
            <person name="Jackson L."/>
            <person name="Jakkamsetti A."/>
            <person name="Javaid M."/>
            <person name="Jiang H."/>
            <person name="Korchina V."/>
            <person name="Kovar C."/>
            <person name="Lara F."/>
            <person name="Lee S."/>
            <person name="Mata R."/>
            <person name="Mathew T."/>
            <person name="Moen C."/>
            <person name="Morales K."/>
            <person name="Munidasa M."/>
            <person name="Nazareth L."/>
            <person name="Ngo R."/>
            <person name="Nguyen L."/>
            <person name="Okwuonu G."/>
            <person name="Ongeri F."/>
            <person name="Patil S."/>
            <person name="Petrosino J."/>
            <person name="Pham C."/>
            <person name="Pham P."/>
            <person name="Pu L.-L."/>
            <person name="Puazo M."/>
            <person name="Raj R."/>
            <person name="Reid J."/>
            <person name="Rouhana J."/>
            <person name="Saada N."/>
            <person name="Shang Y."/>
            <person name="Simmons D."/>
            <person name="Thornton R."/>
            <person name="Warren J."/>
            <person name="Weissenberger G."/>
            <person name="Zhang J."/>
            <person name="Zhang L."/>
            <person name="Zhou C."/>
            <person name="Zhu D."/>
            <person name="Muzny D."/>
            <person name="Worley K."/>
            <person name="Gibbs R."/>
        </authorList>
    </citation>
    <scope>NUCLEOTIDE SEQUENCE [LARGE SCALE GENOMIC DNA]</scope>
    <source>
        <strain evidence="1 2">F0268</strain>
    </source>
</reference>
<comment type="caution">
    <text evidence="1">The sequence shown here is derived from an EMBL/GenBank/DDBJ whole genome shotgun (WGS) entry which is preliminary data.</text>
</comment>
<evidence type="ECO:0000313" key="1">
    <source>
        <dbReference type="EMBL" id="EEJ50961.1"/>
    </source>
</evidence>
<evidence type="ECO:0000313" key="2">
    <source>
        <dbReference type="Proteomes" id="UP000004121"/>
    </source>
</evidence>
<gene>
    <name evidence="1" type="ORF">HMPREF6123_1764</name>
</gene>
<name>C2KZ45_9FIRM</name>
<dbReference type="EMBL" id="ACKX01000179">
    <property type="protein sequence ID" value="EEJ50961.1"/>
    <property type="molecule type" value="Genomic_DNA"/>
</dbReference>
<protein>
    <submittedName>
        <fullName evidence="1">Uncharacterized protein</fullName>
    </submittedName>
</protein>
<dbReference type="Proteomes" id="UP000004121">
    <property type="component" value="Unassembled WGS sequence"/>
</dbReference>
<keyword evidence="2" id="KW-1185">Reference proteome</keyword>
<dbReference type="InParanoid" id="C2KZ45"/>